<sequence>MAAQSLTGYLQANHKLSATALPSKATATIAPSNLRIPSSSLPCLKSSFLKPLSGENEIRRQKNRHAGASLGAARMSWDGPLSSVKLIIQGKNLELTDTVKKHVEDKVGKAVQKHSHLVREVDVRLSVRGGELGRGPRIRRCEVTLFTKRHGVVRAEEDAETIYASIDLVSSIIQRKLRKIKEKESDHGRHMKGFNRSKVREPMAGPVANDDYVAYAFPQQEFDDNDDSTIHEVVRTKYFDMPPLTISEAIEQLENVDHDFYGFRNEETGEVNIIYKRKAGGYGLIIPKGNGEADKVEPVVVEPAREPSLAE</sequence>
<accession>A0A2P2JSH3</accession>
<dbReference type="GO" id="GO:0022627">
    <property type="term" value="C:cytosolic small ribosomal subunit"/>
    <property type="evidence" value="ECO:0007669"/>
    <property type="project" value="TreeGrafter"/>
</dbReference>
<feature type="domain" description="Sigma 54 modulation/S30EA ribosomal protein C-terminal" evidence="2">
    <location>
        <begin position="231"/>
        <end position="284"/>
    </location>
</feature>
<dbReference type="CDD" id="cd00552">
    <property type="entry name" value="RaiA"/>
    <property type="match status" value="1"/>
</dbReference>
<keyword evidence="1" id="KW-0810">Translation regulation</keyword>
<reference evidence="3" key="1">
    <citation type="submission" date="2018-02" db="EMBL/GenBank/DDBJ databases">
        <title>Rhizophora mucronata_Transcriptome.</title>
        <authorList>
            <person name="Meera S.P."/>
            <person name="Sreeshan A."/>
            <person name="Augustine A."/>
        </authorList>
    </citation>
    <scope>NUCLEOTIDE SEQUENCE</scope>
    <source>
        <tissue evidence="3">Leaf</tissue>
    </source>
</reference>
<dbReference type="InterPro" id="IPR036567">
    <property type="entry name" value="RHF-like"/>
</dbReference>
<dbReference type="Gene3D" id="3.30.160.100">
    <property type="entry name" value="Ribosome hibernation promotion factor-like"/>
    <property type="match status" value="1"/>
</dbReference>
<dbReference type="AlphaFoldDB" id="A0A2P2JSH3"/>
<dbReference type="SUPFAM" id="SSF69754">
    <property type="entry name" value="Ribosome binding protein Y (YfiA homologue)"/>
    <property type="match status" value="1"/>
</dbReference>
<dbReference type="GO" id="GO:0045900">
    <property type="term" value="P:negative regulation of translational elongation"/>
    <property type="evidence" value="ECO:0007669"/>
    <property type="project" value="TreeGrafter"/>
</dbReference>
<dbReference type="InterPro" id="IPR032528">
    <property type="entry name" value="Ribosom_S30AE_C"/>
</dbReference>
<dbReference type="NCBIfam" id="TIGR00741">
    <property type="entry name" value="yfiA"/>
    <property type="match status" value="1"/>
</dbReference>
<dbReference type="PANTHER" id="PTHR33231:SF1">
    <property type="entry name" value="30S RIBOSOMAL PROTEIN"/>
    <property type="match status" value="1"/>
</dbReference>
<dbReference type="PANTHER" id="PTHR33231">
    <property type="entry name" value="30S RIBOSOMAL PROTEIN"/>
    <property type="match status" value="1"/>
</dbReference>
<evidence type="ECO:0000259" key="2">
    <source>
        <dbReference type="Pfam" id="PF16321"/>
    </source>
</evidence>
<dbReference type="InterPro" id="IPR034694">
    <property type="entry name" value="HPF_long/plastid"/>
</dbReference>
<dbReference type="EMBL" id="GGEC01015942">
    <property type="protein sequence ID" value="MBW96425.1"/>
    <property type="molecule type" value="Transcribed_RNA"/>
</dbReference>
<dbReference type="InterPro" id="IPR038416">
    <property type="entry name" value="Ribosom_S30AE_C_sf"/>
</dbReference>
<proteinExistence type="inferred from homology"/>
<dbReference type="FunFam" id="3.30.160.100:FF:000006">
    <property type="entry name" value="Ribosome-binding factor PSRP1, chloroplastic"/>
    <property type="match status" value="1"/>
</dbReference>
<dbReference type="Gene3D" id="3.30.505.50">
    <property type="entry name" value="Sigma 54 modulation/S30EA ribosomal protein, C-terminal domain"/>
    <property type="match status" value="1"/>
</dbReference>
<evidence type="ECO:0000256" key="1">
    <source>
        <dbReference type="ARBA" id="ARBA00022845"/>
    </source>
</evidence>
<dbReference type="InterPro" id="IPR050574">
    <property type="entry name" value="HPF/YfiA_ribosome-assoc"/>
</dbReference>
<evidence type="ECO:0000313" key="3">
    <source>
        <dbReference type="EMBL" id="MBW96425.1"/>
    </source>
</evidence>
<protein>
    <recommendedName>
        <fullName evidence="2">Sigma 54 modulation/S30EA ribosomal protein C-terminal domain-containing protein</fullName>
    </recommendedName>
</protein>
<dbReference type="GO" id="GO:0043024">
    <property type="term" value="F:ribosomal small subunit binding"/>
    <property type="evidence" value="ECO:0007669"/>
    <property type="project" value="TreeGrafter"/>
</dbReference>
<dbReference type="HAMAP" id="MF_00839">
    <property type="entry name" value="HPF"/>
    <property type="match status" value="1"/>
</dbReference>
<name>A0A2P2JSH3_RHIMU</name>
<dbReference type="Pfam" id="PF16321">
    <property type="entry name" value="Ribosom_S30AE_C"/>
    <property type="match status" value="1"/>
</dbReference>
<dbReference type="Pfam" id="PF02482">
    <property type="entry name" value="Ribosomal_S30AE"/>
    <property type="match status" value="1"/>
</dbReference>
<organism evidence="3">
    <name type="scientific">Rhizophora mucronata</name>
    <name type="common">Asiatic mangrove</name>
    <dbReference type="NCBI Taxonomy" id="61149"/>
    <lineage>
        <taxon>Eukaryota</taxon>
        <taxon>Viridiplantae</taxon>
        <taxon>Streptophyta</taxon>
        <taxon>Embryophyta</taxon>
        <taxon>Tracheophyta</taxon>
        <taxon>Spermatophyta</taxon>
        <taxon>Magnoliopsida</taxon>
        <taxon>eudicotyledons</taxon>
        <taxon>Gunneridae</taxon>
        <taxon>Pentapetalae</taxon>
        <taxon>rosids</taxon>
        <taxon>fabids</taxon>
        <taxon>Malpighiales</taxon>
        <taxon>Rhizophoraceae</taxon>
        <taxon>Rhizophora</taxon>
    </lineage>
</organism>
<dbReference type="InterPro" id="IPR003489">
    <property type="entry name" value="RHF/RaiA"/>
</dbReference>
<dbReference type="FunFam" id="3.30.505.50:FF:000003">
    <property type="entry name" value="ribosome-binding factor PSRP1, chloroplastic"/>
    <property type="match status" value="1"/>
</dbReference>